<dbReference type="Pfam" id="PF00378">
    <property type="entry name" value="ECH_1"/>
    <property type="match status" value="1"/>
</dbReference>
<sequence>MSDPEGAARHVTVRVDPPIAEITIGDAAKRNALTGQGWTRIEQVVGELASDDTLCAIVLRGRDETFCAGSDMTEWVDADMAAVEDSFARMEAAFRAVEECPVPVVAEVRGVAAGAGCQLALACDLRFMADSARIGMPIVRLGIRTSPAFAARMVALAGPSLTRQLLYTGRLLEAPAAVSAGLAERHVADAELRSHTDQVLSSIAEQPPAAVRAAKQAVAATLAPMREATRTNDHPAVAAEEFRSTVKALFD</sequence>
<protein>
    <submittedName>
        <fullName evidence="3">Enoyl-CoA hydratase/carnithine racemase</fullName>
    </submittedName>
</protein>
<keyword evidence="4" id="KW-1185">Reference proteome</keyword>
<name>A0A839DZ63_9PSEU</name>
<dbReference type="GO" id="GO:0003824">
    <property type="term" value="F:catalytic activity"/>
    <property type="evidence" value="ECO:0007669"/>
    <property type="project" value="InterPro"/>
</dbReference>
<comment type="similarity">
    <text evidence="1 2">Belongs to the enoyl-CoA hydratase/isomerase family.</text>
</comment>
<evidence type="ECO:0000313" key="4">
    <source>
        <dbReference type="Proteomes" id="UP000569329"/>
    </source>
</evidence>
<gene>
    <name evidence="3" type="ORF">FHX42_003365</name>
</gene>
<dbReference type="GO" id="GO:0006635">
    <property type="term" value="P:fatty acid beta-oxidation"/>
    <property type="evidence" value="ECO:0007669"/>
    <property type="project" value="TreeGrafter"/>
</dbReference>
<organism evidence="3 4">
    <name type="scientific">Halosaccharopolyspora lacisalsi</name>
    <dbReference type="NCBI Taxonomy" id="1000566"/>
    <lineage>
        <taxon>Bacteria</taxon>
        <taxon>Bacillati</taxon>
        <taxon>Actinomycetota</taxon>
        <taxon>Actinomycetes</taxon>
        <taxon>Pseudonocardiales</taxon>
        <taxon>Pseudonocardiaceae</taxon>
        <taxon>Halosaccharopolyspora</taxon>
    </lineage>
</organism>
<dbReference type="InterPro" id="IPR029045">
    <property type="entry name" value="ClpP/crotonase-like_dom_sf"/>
</dbReference>
<dbReference type="RefSeq" id="WP_182545230.1">
    <property type="nucleotide sequence ID" value="NZ_JACGWZ010000004.1"/>
</dbReference>
<evidence type="ECO:0000256" key="1">
    <source>
        <dbReference type="ARBA" id="ARBA00005254"/>
    </source>
</evidence>
<proteinExistence type="inferred from homology"/>
<dbReference type="PANTHER" id="PTHR11941">
    <property type="entry name" value="ENOYL-COA HYDRATASE-RELATED"/>
    <property type="match status" value="1"/>
</dbReference>
<dbReference type="Proteomes" id="UP000569329">
    <property type="component" value="Unassembled WGS sequence"/>
</dbReference>
<evidence type="ECO:0000256" key="2">
    <source>
        <dbReference type="RuleBase" id="RU003707"/>
    </source>
</evidence>
<dbReference type="SUPFAM" id="SSF52096">
    <property type="entry name" value="ClpP/crotonase"/>
    <property type="match status" value="1"/>
</dbReference>
<evidence type="ECO:0000313" key="3">
    <source>
        <dbReference type="EMBL" id="MBA8825999.1"/>
    </source>
</evidence>
<dbReference type="PROSITE" id="PS00166">
    <property type="entry name" value="ENOYL_COA_HYDRATASE"/>
    <property type="match status" value="1"/>
</dbReference>
<dbReference type="InterPro" id="IPR001753">
    <property type="entry name" value="Enoyl-CoA_hydra/iso"/>
</dbReference>
<dbReference type="CDD" id="cd06558">
    <property type="entry name" value="crotonase-like"/>
    <property type="match status" value="1"/>
</dbReference>
<dbReference type="EMBL" id="JACGWZ010000004">
    <property type="protein sequence ID" value="MBA8825999.1"/>
    <property type="molecule type" value="Genomic_DNA"/>
</dbReference>
<reference evidence="3 4" key="1">
    <citation type="submission" date="2020-07" db="EMBL/GenBank/DDBJ databases">
        <title>Sequencing the genomes of 1000 actinobacteria strains.</title>
        <authorList>
            <person name="Klenk H.-P."/>
        </authorList>
    </citation>
    <scope>NUCLEOTIDE SEQUENCE [LARGE SCALE GENOMIC DNA]</scope>
    <source>
        <strain evidence="3 4">DSM 45975</strain>
    </source>
</reference>
<accession>A0A839DZ63</accession>
<dbReference type="AlphaFoldDB" id="A0A839DZ63"/>
<dbReference type="PANTHER" id="PTHR11941:SF54">
    <property type="entry name" value="ENOYL-COA HYDRATASE, MITOCHONDRIAL"/>
    <property type="match status" value="1"/>
</dbReference>
<comment type="caution">
    <text evidence="3">The sequence shown here is derived from an EMBL/GenBank/DDBJ whole genome shotgun (WGS) entry which is preliminary data.</text>
</comment>
<dbReference type="InterPro" id="IPR018376">
    <property type="entry name" value="Enoyl-CoA_hyd/isom_CS"/>
</dbReference>
<dbReference type="Gene3D" id="3.90.226.10">
    <property type="entry name" value="2-enoyl-CoA Hydratase, Chain A, domain 1"/>
    <property type="match status" value="1"/>
</dbReference>